<sequence length="179" mass="18826">MRIAIIFAAALALASSSAMGVSQSLQVHLTNANDYCFILPSTKKTIGESEDGGNGAKSFCTKPVGGQGQLPTGTDAWKNGPNFLKKNTYVQVTGCIRTSKFSTLVKGDGGGQYDSNGGDGGKGNPRNSVCNGYKSYVEVVEPDSGRICIRCCNDNKYCPLDRDTQGCASVIKNGNYNGC</sequence>
<dbReference type="InParanoid" id="A0A316V679"/>
<dbReference type="STRING" id="1280837.A0A316V679"/>
<organism evidence="2 3">
    <name type="scientific">Meira miltonrushii</name>
    <dbReference type="NCBI Taxonomy" id="1280837"/>
    <lineage>
        <taxon>Eukaryota</taxon>
        <taxon>Fungi</taxon>
        <taxon>Dikarya</taxon>
        <taxon>Basidiomycota</taxon>
        <taxon>Ustilaginomycotina</taxon>
        <taxon>Exobasidiomycetes</taxon>
        <taxon>Exobasidiales</taxon>
        <taxon>Brachybasidiaceae</taxon>
        <taxon>Meira</taxon>
    </lineage>
</organism>
<evidence type="ECO:0000313" key="2">
    <source>
        <dbReference type="EMBL" id="PWN33006.1"/>
    </source>
</evidence>
<feature type="chain" id="PRO_5016391950" description="Effector protein" evidence="1">
    <location>
        <begin position="19"/>
        <end position="179"/>
    </location>
</feature>
<evidence type="ECO:0000256" key="1">
    <source>
        <dbReference type="SAM" id="SignalP"/>
    </source>
</evidence>
<dbReference type="Proteomes" id="UP000245771">
    <property type="component" value="Unassembled WGS sequence"/>
</dbReference>
<name>A0A316V679_9BASI</name>
<reference evidence="2 3" key="1">
    <citation type="journal article" date="2018" name="Mol. Biol. Evol.">
        <title>Broad Genomic Sampling Reveals a Smut Pathogenic Ancestry of the Fungal Clade Ustilaginomycotina.</title>
        <authorList>
            <person name="Kijpornyongpan T."/>
            <person name="Mondo S.J."/>
            <person name="Barry K."/>
            <person name="Sandor L."/>
            <person name="Lee J."/>
            <person name="Lipzen A."/>
            <person name="Pangilinan J."/>
            <person name="LaButti K."/>
            <person name="Hainaut M."/>
            <person name="Henrissat B."/>
            <person name="Grigoriev I.V."/>
            <person name="Spatafora J.W."/>
            <person name="Aime M.C."/>
        </authorList>
    </citation>
    <scope>NUCLEOTIDE SEQUENCE [LARGE SCALE GENOMIC DNA]</scope>
    <source>
        <strain evidence="2 3">MCA 3882</strain>
    </source>
</reference>
<dbReference type="GeneID" id="37023693"/>
<keyword evidence="3" id="KW-1185">Reference proteome</keyword>
<accession>A0A316V679</accession>
<dbReference type="RefSeq" id="XP_025353308.1">
    <property type="nucleotide sequence ID" value="XM_025501912.1"/>
</dbReference>
<evidence type="ECO:0000313" key="3">
    <source>
        <dbReference type="Proteomes" id="UP000245771"/>
    </source>
</evidence>
<feature type="signal peptide" evidence="1">
    <location>
        <begin position="1"/>
        <end position="18"/>
    </location>
</feature>
<proteinExistence type="predicted"/>
<gene>
    <name evidence="2" type="ORF">FA14DRAFT_192049</name>
</gene>
<dbReference type="AlphaFoldDB" id="A0A316V679"/>
<keyword evidence="1" id="KW-0732">Signal</keyword>
<evidence type="ECO:0008006" key="4">
    <source>
        <dbReference type="Google" id="ProtNLM"/>
    </source>
</evidence>
<dbReference type="EMBL" id="KZ819605">
    <property type="protein sequence ID" value="PWN33006.1"/>
    <property type="molecule type" value="Genomic_DNA"/>
</dbReference>
<protein>
    <recommendedName>
        <fullName evidence="4">Effector protein</fullName>
    </recommendedName>
</protein>
<dbReference type="OrthoDB" id="3044029at2759"/>